<dbReference type="PROSITE" id="PS00518">
    <property type="entry name" value="ZF_RING_1"/>
    <property type="match status" value="1"/>
</dbReference>
<dbReference type="SUPFAM" id="SSF57850">
    <property type="entry name" value="RING/U-box"/>
    <property type="match status" value="1"/>
</dbReference>
<evidence type="ECO:0000313" key="7">
    <source>
        <dbReference type="EMBL" id="KAH8029446.1"/>
    </source>
</evidence>
<dbReference type="EMBL" id="JABSTU010000005">
    <property type="protein sequence ID" value="KAH8029446.1"/>
    <property type="molecule type" value="Genomic_DNA"/>
</dbReference>
<keyword evidence="1" id="KW-0479">Metal-binding</keyword>
<evidence type="ECO:0000256" key="4">
    <source>
        <dbReference type="PROSITE-ProRule" id="PRU00175"/>
    </source>
</evidence>
<evidence type="ECO:0000313" key="8">
    <source>
        <dbReference type="Proteomes" id="UP000821866"/>
    </source>
</evidence>
<keyword evidence="8" id="KW-1185">Reference proteome</keyword>
<name>A0A9J6E505_RHIMP</name>
<evidence type="ECO:0000256" key="2">
    <source>
        <dbReference type="ARBA" id="ARBA00022771"/>
    </source>
</evidence>
<dbReference type="PROSITE" id="PS50089">
    <property type="entry name" value="ZF_RING_2"/>
    <property type="match status" value="1"/>
</dbReference>
<keyword evidence="3" id="KW-0862">Zinc</keyword>
<evidence type="ECO:0000256" key="3">
    <source>
        <dbReference type="ARBA" id="ARBA00022833"/>
    </source>
</evidence>
<dbReference type="InterPro" id="IPR013083">
    <property type="entry name" value="Znf_RING/FYVE/PHD"/>
</dbReference>
<organism evidence="7 8">
    <name type="scientific">Rhipicephalus microplus</name>
    <name type="common">Cattle tick</name>
    <name type="synonym">Boophilus microplus</name>
    <dbReference type="NCBI Taxonomy" id="6941"/>
    <lineage>
        <taxon>Eukaryota</taxon>
        <taxon>Metazoa</taxon>
        <taxon>Ecdysozoa</taxon>
        <taxon>Arthropoda</taxon>
        <taxon>Chelicerata</taxon>
        <taxon>Arachnida</taxon>
        <taxon>Acari</taxon>
        <taxon>Parasitiformes</taxon>
        <taxon>Ixodida</taxon>
        <taxon>Ixodoidea</taxon>
        <taxon>Ixodidae</taxon>
        <taxon>Rhipicephalinae</taxon>
        <taxon>Rhipicephalus</taxon>
        <taxon>Boophilus</taxon>
    </lineage>
</organism>
<dbReference type="Proteomes" id="UP000821866">
    <property type="component" value="Chromosome 3"/>
</dbReference>
<comment type="caution">
    <text evidence="7">The sequence shown here is derived from an EMBL/GenBank/DDBJ whole genome shotgun (WGS) entry which is preliminary data.</text>
</comment>
<dbReference type="SMART" id="SM00184">
    <property type="entry name" value="RING"/>
    <property type="match status" value="1"/>
</dbReference>
<feature type="region of interest" description="Disordered" evidence="5">
    <location>
        <begin position="188"/>
        <end position="217"/>
    </location>
</feature>
<gene>
    <name evidence="7" type="ORF">HPB51_000499</name>
</gene>
<dbReference type="GO" id="GO:0008270">
    <property type="term" value="F:zinc ion binding"/>
    <property type="evidence" value="ECO:0007669"/>
    <property type="project" value="UniProtKB-KW"/>
</dbReference>
<dbReference type="VEuPathDB" id="VectorBase:LOC119165543"/>
<evidence type="ECO:0000259" key="6">
    <source>
        <dbReference type="PROSITE" id="PS50089"/>
    </source>
</evidence>
<proteinExistence type="predicted"/>
<reference evidence="7" key="1">
    <citation type="journal article" date="2020" name="Cell">
        <title>Large-Scale Comparative Analyses of Tick Genomes Elucidate Their Genetic Diversity and Vector Capacities.</title>
        <authorList>
            <consortium name="Tick Genome and Microbiome Consortium (TIGMIC)"/>
            <person name="Jia N."/>
            <person name="Wang J."/>
            <person name="Shi W."/>
            <person name="Du L."/>
            <person name="Sun Y."/>
            <person name="Zhan W."/>
            <person name="Jiang J.F."/>
            <person name="Wang Q."/>
            <person name="Zhang B."/>
            <person name="Ji P."/>
            <person name="Bell-Sakyi L."/>
            <person name="Cui X.M."/>
            <person name="Yuan T.T."/>
            <person name="Jiang B.G."/>
            <person name="Yang W.F."/>
            <person name="Lam T.T."/>
            <person name="Chang Q.C."/>
            <person name="Ding S.J."/>
            <person name="Wang X.J."/>
            <person name="Zhu J.G."/>
            <person name="Ruan X.D."/>
            <person name="Zhao L."/>
            <person name="Wei J.T."/>
            <person name="Ye R.Z."/>
            <person name="Que T.C."/>
            <person name="Du C.H."/>
            <person name="Zhou Y.H."/>
            <person name="Cheng J.X."/>
            <person name="Dai P.F."/>
            <person name="Guo W.B."/>
            <person name="Han X.H."/>
            <person name="Huang E.J."/>
            <person name="Li L.F."/>
            <person name="Wei W."/>
            <person name="Gao Y.C."/>
            <person name="Liu J.Z."/>
            <person name="Shao H.Z."/>
            <person name="Wang X."/>
            <person name="Wang C.C."/>
            <person name="Yang T.C."/>
            <person name="Huo Q.B."/>
            <person name="Li W."/>
            <person name="Chen H.Y."/>
            <person name="Chen S.E."/>
            <person name="Zhou L.G."/>
            <person name="Ni X.B."/>
            <person name="Tian J.H."/>
            <person name="Sheng Y."/>
            <person name="Liu T."/>
            <person name="Pan Y.S."/>
            <person name="Xia L.Y."/>
            <person name="Li J."/>
            <person name="Zhao F."/>
            <person name="Cao W.C."/>
        </authorList>
    </citation>
    <scope>NUCLEOTIDE SEQUENCE</scope>
    <source>
        <strain evidence="7">Rmic-2018</strain>
    </source>
</reference>
<evidence type="ECO:0000256" key="1">
    <source>
        <dbReference type="ARBA" id="ARBA00022723"/>
    </source>
</evidence>
<dbReference type="CDD" id="cd16449">
    <property type="entry name" value="RING-HC"/>
    <property type="match status" value="1"/>
</dbReference>
<sequence length="217" mass="24168">MADLVRVHRFRDIPIKGVNWQPTHFVDEVPISRLCGLCLMIPKRTVRLPCAHFLCESCLAVNSQGGGGRCPLDDKPFEKARCASYDMPIGTAKALQVYCWNEAQGCKFEGALKDMLRHYNNNCLFRSYEEVKTLFQRPCNLDKVIPAMQSQENDPVEQLCSKESRLAVVTGEIGPSVPLETAQQAFRAPSIVSRKPASRQNPAKEVGMGTLPPSYSP</sequence>
<dbReference type="Pfam" id="PF13920">
    <property type="entry name" value="zf-C3HC4_3"/>
    <property type="match status" value="1"/>
</dbReference>
<reference evidence="7" key="2">
    <citation type="submission" date="2021-09" db="EMBL/GenBank/DDBJ databases">
        <authorList>
            <person name="Jia N."/>
            <person name="Wang J."/>
            <person name="Shi W."/>
            <person name="Du L."/>
            <person name="Sun Y."/>
            <person name="Zhan W."/>
            <person name="Jiang J."/>
            <person name="Wang Q."/>
            <person name="Zhang B."/>
            <person name="Ji P."/>
            <person name="Sakyi L.B."/>
            <person name="Cui X."/>
            <person name="Yuan T."/>
            <person name="Jiang B."/>
            <person name="Yang W."/>
            <person name="Lam T.T.-Y."/>
            <person name="Chang Q."/>
            <person name="Ding S."/>
            <person name="Wang X."/>
            <person name="Zhu J."/>
            <person name="Ruan X."/>
            <person name="Zhao L."/>
            <person name="Wei J."/>
            <person name="Que T."/>
            <person name="Du C."/>
            <person name="Cheng J."/>
            <person name="Dai P."/>
            <person name="Han X."/>
            <person name="Huang E."/>
            <person name="Gao Y."/>
            <person name="Liu J."/>
            <person name="Shao H."/>
            <person name="Ye R."/>
            <person name="Li L."/>
            <person name="Wei W."/>
            <person name="Wang X."/>
            <person name="Wang C."/>
            <person name="Huo Q."/>
            <person name="Li W."/>
            <person name="Guo W."/>
            <person name="Chen H."/>
            <person name="Chen S."/>
            <person name="Zhou L."/>
            <person name="Zhou L."/>
            <person name="Ni X."/>
            <person name="Tian J."/>
            <person name="Zhou Y."/>
            <person name="Sheng Y."/>
            <person name="Liu T."/>
            <person name="Pan Y."/>
            <person name="Xia L."/>
            <person name="Li J."/>
            <person name="Zhao F."/>
            <person name="Cao W."/>
        </authorList>
    </citation>
    <scope>NUCLEOTIDE SEQUENCE</scope>
    <source>
        <strain evidence="7">Rmic-2018</strain>
        <tissue evidence="7">Larvae</tissue>
    </source>
</reference>
<dbReference type="Gene3D" id="3.30.40.10">
    <property type="entry name" value="Zinc/RING finger domain, C3HC4 (zinc finger)"/>
    <property type="match status" value="1"/>
</dbReference>
<feature type="domain" description="RING-type" evidence="6">
    <location>
        <begin position="35"/>
        <end position="74"/>
    </location>
</feature>
<keyword evidence="2 4" id="KW-0863">Zinc-finger</keyword>
<protein>
    <recommendedName>
        <fullName evidence="6">RING-type domain-containing protein</fullName>
    </recommendedName>
</protein>
<dbReference type="AlphaFoldDB" id="A0A9J6E505"/>
<dbReference type="InterPro" id="IPR017907">
    <property type="entry name" value="Znf_RING_CS"/>
</dbReference>
<evidence type="ECO:0000256" key="5">
    <source>
        <dbReference type="SAM" id="MobiDB-lite"/>
    </source>
</evidence>
<dbReference type="InterPro" id="IPR001841">
    <property type="entry name" value="Znf_RING"/>
</dbReference>
<accession>A0A9J6E505</accession>